<feature type="region of interest" description="Disordered" evidence="1">
    <location>
        <begin position="329"/>
        <end position="358"/>
    </location>
</feature>
<protein>
    <recommendedName>
        <fullName evidence="4">Ubiquitin-like protease family profile domain-containing protein</fullName>
    </recommendedName>
</protein>
<dbReference type="InterPro" id="IPR038765">
    <property type="entry name" value="Papain-like_cys_pep_sf"/>
</dbReference>
<feature type="compositionally biased region" description="Low complexity" evidence="1">
    <location>
        <begin position="329"/>
        <end position="339"/>
    </location>
</feature>
<organism evidence="2 3">
    <name type="scientific">Vigna mungo</name>
    <name type="common">Black gram</name>
    <name type="synonym">Phaseolus mungo</name>
    <dbReference type="NCBI Taxonomy" id="3915"/>
    <lineage>
        <taxon>Eukaryota</taxon>
        <taxon>Viridiplantae</taxon>
        <taxon>Streptophyta</taxon>
        <taxon>Embryophyta</taxon>
        <taxon>Tracheophyta</taxon>
        <taxon>Spermatophyta</taxon>
        <taxon>Magnoliopsida</taxon>
        <taxon>eudicotyledons</taxon>
        <taxon>Gunneridae</taxon>
        <taxon>Pentapetalae</taxon>
        <taxon>rosids</taxon>
        <taxon>fabids</taxon>
        <taxon>Fabales</taxon>
        <taxon>Fabaceae</taxon>
        <taxon>Papilionoideae</taxon>
        <taxon>50 kb inversion clade</taxon>
        <taxon>NPAAA clade</taxon>
        <taxon>indigoferoid/millettioid clade</taxon>
        <taxon>Phaseoleae</taxon>
        <taxon>Vigna</taxon>
    </lineage>
</organism>
<feature type="compositionally biased region" description="Basic residues" evidence="1">
    <location>
        <begin position="878"/>
        <end position="889"/>
    </location>
</feature>
<proteinExistence type="predicted"/>
<evidence type="ECO:0000256" key="1">
    <source>
        <dbReference type="SAM" id="MobiDB-lite"/>
    </source>
</evidence>
<reference evidence="2 3" key="1">
    <citation type="journal article" date="2023" name="Life. Sci Alliance">
        <title>Evolutionary insights into 3D genome organization and epigenetic landscape of Vigna mungo.</title>
        <authorList>
            <person name="Junaid A."/>
            <person name="Singh B."/>
            <person name="Bhatia S."/>
        </authorList>
    </citation>
    <scope>NUCLEOTIDE SEQUENCE [LARGE SCALE GENOMIC DNA]</scope>
    <source>
        <strain evidence="2">Urdbean</strain>
    </source>
</reference>
<keyword evidence="3" id="KW-1185">Reference proteome</keyword>
<dbReference type="SUPFAM" id="SSF54001">
    <property type="entry name" value="Cysteine proteinases"/>
    <property type="match status" value="1"/>
</dbReference>
<dbReference type="AlphaFoldDB" id="A0AAQ3N8H3"/>
<dbReference type="EMBL" id="CP144694">
    <property type="protein sequence ID" value="WVZ04330.1"/>
    <property type="molecule type" value="Genomic_DNA"/>
</dbReference>
<gene>
    <name evidence="2" type="ORF">V8G54_025136</name>
</gene>
<feature type="compositionally biased region" description="Polar residues" evidence="1">
    <location>
        <begin position="932"/>
        <end position="951"/>
    </location>
</feature>
<evidence type="ECO:0000313" key="3">
    <source>
        <dbReference type="Proteomes" id="UP001374535"/>
    </source>
</evidence>
<sequence>MKIFITQGRICKCQRYLIVHVQGSSSVQTSSKALHVWKKQFGRKCGKGANIVISSSKERFFWVLVHPVFINRKESCKRLKIGICTKSWWLLPVSGRRAPKWEGCKRLPAKKLEYVLKVGGCSLFLVEGLPSGLVIILANLKIGICTKSWWLLPVSSRRAPSGLEGCKRLPAKKLEYVLKVGGCSLFLVEGLPSGLLWAYERLGLHYNSSVKVFPRLRRFRSLKYGTEAIDLLFRKGEVHFDWYLRSNDRENPIVRAAFNMDGVGKSEGAPEKGDETVQCARAARLENFRINIQKIRTLKDEIVAIRKELSNRRKRRKVEQCHYVPKSGVVVDGEGNVEGADATPVEEAPPQGVQEADANQHVVHQAADEAVVDEIVGDEASIEEAPGHETAADEDGAHQAACEAIVEEIGADAATVEGAPVHETAADEDGAHQAACEAVVDEIGADAAPVEGAHVHETTADEDGAHQAACEAVVDEIGADAAHVELAVVHETTAVADEQPFAEEAVDEEYLGDEVPRRDPPAFVDIGGDDQDDEIIPHVEPMVLEPLTTDFGDIRARVYLDKLYQLITRKDIVSSYVCEIIGQLLSTKDCSSLGPREDVDNMVIMFAATMLMYYEKKSTGVIKRMIFNPMFASQFIYDNKRRIANRHVWQLVDYRAFFQPDLVILEDLVTADWVFIPVVTKDHWWCYALKVCTMQFFVIDSLEKGISGRAGIDRSMKYGMARTNMMGKACLIIVMYVNSCNPKYNCRNRKIATGRQRSKKGKRALKKRFLDRLRVGKVSAPYTSARRHGQGCENEIGCAERKISCPGPRGAATMLGAKGGVRVRMTHESSPSVLSIPLLRNIRGLGFVPWNTTGHCSHSATTPPPSVNLGVSSDTMPQRKHRRPQRRHPSSISPSIQPRVGATAITKSPPATIADHDVQSLPAPLDARPVAATTSSKPTTVLPTPSVLSSPATTGATRIAAGHIASPFLFEAQAPIDLRFRLKMNISVEYYGESESSYCSRASKWRNRKGFSSFTGQSVLMGRWLEVNRQGDLVSISDLGVGSVEDLMQRDVSSFRFSAGNIQARVWGWELISLGALHVEGDLGYINYTLLLSISRLLARHSLSRLVKKDRVAGKLGAKGDKNGENGKGKSKSEYGMMVVMLGKDGDD</sequence>
<name>A0AAQ3N8H3_VIGMU</name>
<feature type="region of interest" description="Disordered" evidence="1">
    <location>
        <begin position="856"/>
        <end position="900"/>
    </location>
</feature>
<dbReference type="Gene3D" id="3.40.395.10">
    <property type="entry name" value="Adenoviral Proteinase, Chain A"/>
    <property type="match status" value="1"/>
</dbReference>
<accession>A0AAQ3N8H3</accession>
<feature type="region of interest" description="Disordered" evidence="1">
    <location>
        <begin position="930"/>
        <end position="951"/>
    </location>
</feature>
<feature type="compositionally biased region" description="Low complexity" evidence="1">
    <location>
        <begin position="890"/>
        <end position="899"/>
    </location>
</feature>
<evidence type="ECO:0000313" key="2">
    <source>
        <dbReference type="EMBL" id="WVZ04330.1"/>
    </source>
</evidence>
<evidence type="ECO:0008006" key="4">
    <source>
        <dbReference type="Google" id="ProtNLM"/>
    </source>
</evidence>
<dbReference type="Proteomes" id="UP001374535">
    <property type="component" value="Chromosome 7"/>
</dbReference>